<sequence length="215" mass="24218">MMTGQLIQSLREQGYEEYSRFSFNELVIPLREGLKSGNIYATSFFVVILTGCGGMGALAAFFLLSDTLTGSQMAGWTLACIPATLLLVPLHELIHGWMFRWYGAKDVRYGVIWKKLMFYAVAHGFAVNYRQFRYIALAPFVVISLLLIAAFLLVTAPWKALILGVMVFHAMCCAGDFGLCAYFYQVRHRQPLSFDDADGDVTYFYTLPDLKTENP</sequence>
<dbReference type="AlphaFoldDB" id="A0A3N4MT87"/>
<protein>
    <submittedName>
        <fullName evidence="2">DUF3267 domain-containing protein</fullName>
    </submittedName>
</protein>
<feature type="transmembrane region" description="Helical" evidence="1">
    <location>
        <begin position="76"/>
        <end position="99"/>
    </location>
</feature>
<feature type="transmembrane region" description="Helical" evidence="1">
    <location>
        <begin position="39"/>
        <end position="64"/>
    </location>
</feature>
<name>A0A3N4MT87_9BACT</name>
<dbReference type="InterPro" id="IPR021683">
    <property type="entry name" value="DUF3267"/>
</dbReference>
<keyword evidence="1" id="KW-0472">Membrane</keyword>
<dbReference type="RefSeq" id="WP_120518818.1">
    <property type="nucleotide sequence ID" value="NZ_QXZY01000014.1"/>
</dbReference>
<reference evidence="3" key="1">
    <citation type="submission" date="2018-11" db="EMBL/GenBank/DDBJ databases">
        <title>Chitinophaga lutea sp.nov., isolate from arsenic contaminated soil.</title>
        <authorList>
            <person name="Zong Y."/>
        </authorList>
    </citation>
    <scope>NUCLEOTIDE SEQUENCE [LARGE SCALE GENOMIC DNA]</scope>
    <source>
        <strain evidence="3">YLT18</strain>
    </source>
</reference>
<evidence type="ECO:0000313" key="2">
    <source>
        <dbReference type="EMBL" id="RPD38633.1"/>
    </source>
</evidence>
<accession>A0A3N4MT87</accession>
<organism evidence="2 3">
    <name type="scientific">Chitinophaga barathri</name>
    <dbReference type="NCBI Taxonomy" id="1647451"/>
    <lineage>
        <taxon>Bacteria</taxon>
        <taxon>Pseudomonadati</taxon>
        <taxon>Bacteroidota</taxon>
        <taxon>Chitinophagia</taxon>
        <taxon>Chitinophagales</taxon>
        <taxon>Chitinophagaceae</taxon>
        <taxon>Chitinophaga</taxon>
    </lineage>
</organism>
<gene>
    <name evidence="2" type="ORF">EG028_23250</name>
</gene>
<dbReference type="EMBL" id="RMBX01000014">
    <property type="protein sequence ID" value="RPD38633.1"/>
    <property type="molecule type" value="Genomic_DNA"/>
</dbReference>
<comment type="caution">
    <text evidence="2">The sequence shown here is derived from an EMBL/GenBank/DDBJ whole genome shotgun (WGS) entry which is preliminary data.</text>
</comment>
<feature type="transmembrane region" description="Helical" evidence="1">
    <location>
        <begin position="134"/>
        <end position="154"/>
    </location>
</feature>
<keyword evidence="3" id="KW-1185">Reference proteome</keyword>
<evidence type="ECO:0000256" key="1">
    <source>
        <dbReference type="SAM" id="Phobius"/>
    </source>
</evidence>
<dbReference type="Proteomes" id="UP000279089">
    <property type="component" value="Unassembled WGS sequence"/>
</dbReference>
<dbReference type="OrthoDB" id="1119336at2"/>
<keyword evidence="1" id="KW-1133">Transmembrane helix</keyword>
<proteinExistence type="predicted"/>
<feature type="transmembrane region" description="Helical" evidence="1">
    <location>
        <begin position="160"/>
        <end position="184"/>
    </location>
</feature>
<dbReference type="Pfam" id="PF11667">
    <property type="entry name" value="DUF3267"/>
    <property type="match status" value="1"/>
</dbReference>
<keyword evidence="1" id="KW-0812">Transmembrane</keyword>
<evidence type="ECO:0000313" key="3">
    <source>
        <dbReference type="Proteomes" id="UP000279089"/>
    </source>
</evidence>